<gene>
    <name evidence="1" type="ORF">RA11412_2439</name>
</gene>
<evidence type="ECO:0000313" key="2">
    <source>
        <dbReference type="Proteomes" id="UP000250241"/>
    </source>
</evidence>
<keyword evidence="2" id="KW-1185">Reference proteome</keyword>
<organism evidence="1 2">
    <name type="scientific">Rothia aeria</name>
    <dbReference type="NCBI Taxonomy" id="172042"/>
    <lineage>
        <taxon>Bacteria</taxon>
        <taxon>Bacillati</taxon>
        <taxon>Actinomycetota</taxon>
        <taxon>Actinomycetes</taxon>
        <taxon>Micrococcales</taxon>
        <taxon>Micrococcaceae</taxon>
        <taxon>Rothia</taxon>
    </lineage>
</organism>
<name>A0A2Z5R202_9MICC</name>
<dbReference type="Pfam" id="PF13376">
    <property type="entry name" value="OmdA"/>
    <property type="match status" value="1"/>
</dbReference>
<dbReference type="Proteomes" id="UP000250241">
    <property type="component" value="Chromosome"/>
</dbReference>
<reference evidence="1 2" key="1">
    <citation type="submission" date="2016-10" db="EMBL/GenBank/DDBJ databases">
        <title>Genome sequence of Rothia aeria strain JCM11412.</title>
        <authorList>
            <person name="Nambu T."/>
        </authorList>
    </citation>
    <scope>NUCLEOTIDE SEQUENCE [LARGE SCALE GENOMIC DNA]</scope>
    <source>
        <strain evidence="1 2">JCM 11412</strain>
    </source>
</reference>
<protein>
    <submittedName>
        <fullName evidence="1">Uncharacterized protein</fullName>
    </submittedName>
</protein>
<dbReference type="RefSeq" id="WP_128088010.1">
    <property type="nucleotide sequence ID" value="NZ_CBDEQU010000083.1"/>
</dbReference>
<accession>A0A2Z5R202</accession>
<dbReference type="EMBL" id="AP017895">
    <property type="protein sequence ID" value="BAV88738.1"/>
    <property type="molecule type" value="Genomic_DNA"/>
</dbReference>
<proteinExistence type="predicted"/>
<dbReference type="GeneID" id="93862537"/>
<sequence length="75" mass="8592">MRERHHMPNDIAAALKSSGLCADYKARPAYQRNNYIGWIDRAKTSGTRIERLEQMLTELAQGGIYMGKEHKASRK</sequence>
<dbReference type="KEGG" id="raj:RA11412_2439"/>
<evidence type="ECO:0000313" key="1">
    <source>
        <dbReference type="EMBL" id="BAV88738.1"/>
    </source>
</evidence>
<dbReference type="AlphaFoldDB" id="A0A2Z5R202"/>